<dbReference type="GeneID" id="72778488"/>
<dbReference type="Proteomes" id="UP001056425">
    <property type="component" value="Chromosome"/>
</dbReference>
<gene>
    <name evidence="1" type="ORF">K1720_09030</name>
</gene>
<dbReference type="Gene3D" id="3.40.50.11570">
    <property type="entry name" value="Protein of unknown function DUF257"/>
    <property type="match status" value="1"/>
</dbReference>
<evidence type="ECO:0000313" key="1">
    <source>
        <dbReference type="EMBL" id="USG99631.1"/>
    </source>
</evidence>
<proteinExistence type="predicted"/>
<protein>
    <submittedName>
        <fullName evidence="1">DUF257 domain-containing protein</fullName>
    </submittedName>
</protein>
<evidence type="ECO:0000313" key="2">
    <source>
        <dbReference type="Proteomes" id="UP001056425"/>
    </source>
</evidence>
<dbReference type="InterPro" id="IPR005489">
    <property type="entry name" value="DUF257"/>
</dbReference>
<keyword evidence="2" id="KW-1185">Reference proteome</keyword>
<dbReference type="Pfam" id="PF03192">
    <property type="entry name" value="DUF257"/>
    <property type="match status" value="1"/>
</dbReference>
<dbReference type="KEGG" id="thei:K1720_09030"/>
<dbReference type="RefSeq" id="WP_251948783.1">
    <property type="nucleotide sequence ID" value="NZ_CP080572.1"/>
</dbReference>
<dbReference type="EMBL" id="CP080572">
    <property type="protein sequence ID" value="USG99631.1"/>
    <property type="molecule type" value="Genomic_DNA"/>
</dbReference>
<name>A0A9E7MAD6_9EURY</name>
<organism evidence="1 2">
    <name type="scientific">Thermococcus argininiproducens</name>
    <dbReference type="NCBI Taxonomy" id="2866384"/>
    <lineage>
        <taxon>Archaea</taxon>
        <taxon>Methanobacteriati</taxon>
        <taxon>Methanobacteriota</taxon>
        <taxon>Thermococci</taxon>
        <taxon>Thermococcales</taxon>
        <taxon>Thermococcaceae</taxon>
        <taxon>Thermococcus</taxon>
    </lineage>
</organism>
<dbReference type="AlphaFoldDB" id="A0A9E7MAD6"/>
<reference evidence="1 2" key="1">
    <citation type="submission" date="2021-08" db="EMBL/GenBank/DDBJ databases">
        <title>Thermococcus onnuriiensis IOH2.</title>
        <authorList>
            <person name="Park Y.-J."/>
        </authorList>
    </citation>
    <scope>NUCLEOTIDE SEQUENCE [LARGE SCALE GENOMIC DNA]</scope>
    <source>
        <strain evidence="1 2">IOH2</strain>
    </source>
</reference>
<sequence length="213" mass="24739">MIEMLERILDNLKWGETVLVEHSTYTPTSKLFHLILNWAKEREYLILIDDILDTLNVYKQHMKIAGLETKMLDESKVIKIRGIQKTGNVIGYISRSDIPVLNKRYQEIFENYFNRERVINCVLGYEKLLITSGSKEEVLQNLINQVMPFIGFEKRIAFYYIPTNVLERAFPEALPLIESVSTTIIKLDKAGKNILFSIVKSIDNELDGIELRI</sequence>
<accession>A0A9E7MAD6</accession>